<dbReference type="NCBIfam" id="NF003656">
    <property type="entry name" value="PRK05287.1-4"/>
    <property type="match status" value="1"/>
</dbReference>
<dbReference type="STRING" id="1795832.A7Q00_01245"/>
<evidence type="ECO:0000256" key="4">
    <source>
        <dbReference type="ARBA" id="ARBA00023306"/>
    </source>
</evidence>
<dbReference type="PANTHER" id="PTHR39455:SF1">
    <property type="entry name" value="CELL DIVISION PROTEIN ZAPD"/>
    <property type="match status" value="1"/>
</dbReference>
<dbReference type="HAMAP" id="MF_01092">
    <property type="entry name" value="ZapD"/>
    <property type="match status" value="1"/>
</dbReference>
<comment type="subunit">
    <text evidence="5">Interacts with FtsZ.</text>
</comment>
<keyword evidence="1 5" id="KW-0963">Cytoplasm</keyword>
<dbReference type="AlphaFoldDB" id="A0A1B6W266"/>
<dbReference type="PANTHER" id="PTHR39455">
    <property type="entry name" value="CELL DIVISION PROTEIN ZAPD"/>
    <property type="match status" value="1"/>
</dbReference>
<keyword evidence="7" id="KW-1185">Reference proteome</keyword>
<keyword evidence="2 5" id="KW-0132">Cell division</keyword>
<dbReference type="InterPro" id="IPR009777">
    <property type="entry name" value="ZapD"/>
</dbReference>
<dbReference type="GO" id="GO:0005737">
    <property type="term" value="C:cytoplasm"/>
    <property type="evidence" value="ECO:0007669"/>
    <property type="project" value="UniProtKB-SubCell"/>
</dbReference>
<evidence type="ECO:0000313" key="7">
    <source>
        <dbReference type="Proteomes" id="UP000077726"/>
    </source>
</evidence>
<evidence type="ECO:0000256" key="3">
    <source>
        <dbReference type="ARBA" id="ARBA00023210"/>
    </source>
</evidence>
<name>A0A1B6W266_9NEIS</name>
<dbReference type="Gene3D" id="2.60.440.10">
    <property type="entry name" value="YacF-like domains"/>
    <property type="match status" value="1"/>
</dbReference>
<dbReference type="GO" id="GO:0043093">
    <property type="term" value="P:FtsZ-dependent cytokinesis"/>
    <property type="evidence" value="ECO:0007669"/>
    <property type="project" value="UniProtKB-UniRule"/>
</dbReference>
<keyword evidence="3 5" id="KW-0717">Septation</keyword>
<comment type="similarity">
    <text evidence="5">Belongs to the ZapD family.</text>
</comment>
<evidence type="ECO:0000256" key="1">
    <source>
        <dbReference type="ARBA" id="ARBA00022490"/>
    </source>
</evidence>
<dbReference type="OrthoDB" id="5294622at2"/>
<proteinExistence type="inferred from homology"/>
<comment type="caution">
    <text evidence="6">The sequence shown here is derived from an EMBL/GenBank/DDBJ whole genome shotgun (WGS) entry which is preliminary data.</text>
</comment>
<sequence length="255" mass="29728">MITFEHPLSERIRNFLRLEHLFSRFDTTVSHPEPWAHHAALGTLFEIMDCASRAELKLDILQELERQRQQISQAEHEQYDSTPEQDDLYQATQNLQEVQQKFGQHLRENEWLMGIKQRMLVSGGTNPFDLPSYHYWLQLPFEQRVADLGCWIRSLTPTGDAISLLLRILRRNSIRLECLARQGNYQNTKLGSNIHMLTIDVGQSHGTLPEISANKYFTHIRFTQATRQNQRGRQITADIPFQLKMCSFDPIADKP</sequence>
<reference evidence="7" key="1">
    <citation type="submission" date="2016-05" db="EMBL/GenBank/DDBJ databases">
        <title>Draft genome of Corynebacterium afermentans subsp. afermentans LCDC 88199T.</title>
        <authorList>
            <person name="Bernier A.-M."/>
            <person name="Bernard K."/>
        </authorList>
    </citation>
    <scope>NUCLEOTIDE SEQUENCE [LARGE SCALE GENOMIC DNA]</scope>
    <source>
        <strain evidence="7">NML130454</strain>
    </source>
</reference>
<dbReference type="EMBL" id="LXSQ01000004">
    <property type="protein sequence ID" value="OAM44618.1"/>
    <property type="molecule type" value="Genomic_DNA"/>
</dbReference>
<dbReference type="Gene3D" id="1.10.3900.10">
    <property type="entry name" value="YacF-like"/>
    <property type="match status" value="1"/>
</dbReference>
<accession>A0A1B6W266</accession>
<organism evidence="6 7">
    <name type="scientific">Eikenella halliae</name>
    <dbReference type="NCBI Taxonomy" id="1795832"/>
    <lineage>
        <taxon>Bacteria</taxon>
        <taxon>Pseudomonadati</taxon>
        <taxon>Pseudomonadota</taxon>
        <taxon>Betaproteobacteria</taxon>
        <taxon>Neisseriales</taxon>
        <taxon>Neisseriaceae</taxon>
        <taxon>Eikenella</taxon>
    </lineage>
</organism>
<dbReference type="SUPFAM" id="SSF160950">
    <property type="entry name" value="YacF-like"/>
    <property type="match status" value="1"/>
</dbReference>
<dbReference type="Pfam" id="PF07072">
    <property type="entry name" value="ZapD"/>
    <property type="match status" value="1"/>
</dbReference>
<evidence type="ECO:0000313" key="6">
    <source>
        <dbReference type="EMBL" id="OAM44618.1"/>
    </source>
</evidence>
<comment type="function">
    <text evidence="5">Cell division factor that enhances FtsZ-ring assembly. Directly interacts with FtsZ and promotes bundling of FtsZ protofilaments, with a reduction in FtsZ GTPase activity.</text>
</comment>
<gene>
    <name evidence="5" type="primary">zapD</name>
    <name evidence="6" type="ORF">A7Q00_01245</name>
</gene>
<comment type="subcellular location">
    <subcellularLocation>
        <location evidence="5">Cytoplasm</location>
    </subcellularLocation>
    <text evidence="5">Localizes to mid-cell in an FtsZ-dependent manner.</text>
</comment>
<dbReference type="GO" id="GO:0000917">
    <property type="term" value="P:division septum assembly"/>
    <property type="evidence" value="ECO:0007669"/>
    <property type="project" value="UniProtKB-KW"/>
</dbReference>
<dbReference type="InterPro" id="IPR036268">
    <property type="entry name" value="ZapD_sf"/>
</dbReference>
<protein>
    <recommendedName>
        <fullName evidence="5">Cell division protein ZapD</fullName>
    </recommendedName>
    <alternativeName>
        <fullName evidence="5">Z ring-associated protein D</fullName>
    </alternativeName>
</protein>
<evidence type="ECO:0000256" key="2">
    <source>
        <dbReference type="ARBA" id="ARBA00022618"/>
    </source>
</evidence>
<dbReference type="InterPro" id="IPR027462">
    <property type="entry name" value="ZapD_C"/>
</dbReference>
<keyword evidence="4 5" id="KW-0131">Cell cycle</keyword>
<evidence type="ECO:0000256" key="5">
    <source>
        <dbReference type="HAMAP-Rule" id="MF_01092"/>
    </source>
</evidence>
<dbReference type="Proteomes" id="UP000077726">
    <property type="component" value="Unassembled WGS sequence"/>
</dbReference>
<dbReference type="GO" id="GO:0032153">
    <property type="term" value="C:cell division site"/>
    <property type="evidence" value="ECO:0007669"/>
    <property type="project" value="TreeGrafter"/>
</dbReference>